<organism evidence="2 3">
    <name type="scientific">Metarhizium rileyi (strain RCEF 4871)</name>
    <name type="common">Nomuraea rileyi</name>
    <dbReference type="NCBI Taxonomy" id="1649241"/>
    <lineage>
        <taxon>Eukaryota</taxon>
        <taxon>Fungi</taxon>
        <taxon>Dikarya</taxon>
        <taxon>Ascomycota</taxon>
        <taxon>Pezizomycotina</taxon>
        <taxon>Sordariomycetes</taxon>
        <taxon>Hypocreomycetidae</taxon>
        <taxon>Hypocreales</taxon>
        <taxon>Clavicipitaceae</taxon>
        <taxon>Metarhizium</taxon>
    </lineage>
</organism>
<dbReference type="AlphaFoldDB" id="A0A5C6G6U7"/>
<feature type="compositionally biased region" description="Polar residues" evidence="1">
    <location>
        <begin position="377"/>
        <end position="392"/>
    </location>
</feature>
<accession>A0A5C6G6U7</accession>
<reference evidence="3" key="1">
    <citation type="submission" date="2018-12" db="EMBL/GenBank/DDBJ databases">
        <title>The complete genome of Metarhizium rileyi, a key fungal pathogen of Lepidoptera.</title>
        <authorList>
            <person name="Binneck E."/>
            <person name="Lastra C.C.L."/>
            <person name="Sosa-Gomez D.R."/>
        </authorList>
    </citation>
    <scope>NUCLEOTIDE SEQUENCE [LARGE SCALE GENOMIC DNA]</scope>
    <source>
        <strain evidence="3">Cep018-CH2</strain>
    </source>
</reference>
<feature type="region of interest" description="Disordered" evidence="1">
    <location>
        <begin position="281"/>
        <end position="321"/>
    </location>
</feature>
<evidence type="ECO:0000256" key="1">
    <source>
        <dbReference type="SAM" id="MobiDB-lite"/>
    </source>
</evidence>
<comment type="caution">
    <text evidence="2">The sequence shown here is derived from an EMBL/GenBank/DDBJ whole genome shotgun (WGS) entry which is preliminary data.</text>
</comment>
<feature type="compositionally biased region" description="Basic residues" evidence="1">
    <location>
        <begin position="305"/>
        <end position="315"/>
    </location>
</feature>
<sequence>MNKDEDLIAALELAPIMPVLSTTPPDKVSSLFPPSPPATDKRVKSTEANDESDCLLPVQFQEHKTLCERTSSPPAFAHFTIDRKEYRTLEAKIARVFKRFDYEPRRNRLTIRMPSPIHSYVASFFQQEVSTELNNALTNCTNEAKSIAKKIISVQDCRVYLKETGDDNGPTKREPDIQFQYSDTTYPSVIGEVSYSQDGKDLRALAQDYILYSDGEVKLVIGLDLNYRNEPSTVSLWRPKFTEIEDGLELGISEEVKQVPFCSSNGQVLNSDRSLEMDLRDFAPDETPRNGKKKKETGGSDDKAKPKRVIRKRRLSSSPVEDLRSEDEAYYFQMEAADASRRDASDGDYRPSVAERRGQSSVDMLSRSAKEEELRPYQSSLNSLPSIDNSGENQREHDHFTYPLVVTRGTSL</sequence>
<evidence type="ECO:0000313" key="3">
    <source>
        <dbReference type="Proteomes" id="UP000317257"/>
    </source>
</evidence>
<dbReference type="Proteomes" id="UP000317257">
    <property type="component" value="Unassembled WGS sequence"/>
</dbReference>
<proteinExistence type="predicted"/>
<gene>
    <name evidence="2" type="ORF">ED733_001653</name>
</gene>
<feature type="compositionally biased region" description="Basic and acidic residues" evidence="1">
    <location>
        <begin position="338"/>
        <end position="358"/>
    </location>
</feature>
<feature type="region of interest" description="Disordered" evidence="1">
    <location>
        <begin position="24"/>
        <end position="48"/>
    </location>
</feature>
<dbReference type="EMBL" id="SBHS01000023">
    <property type="protein sequence ID" value="TWU72827.1"/>
    <property type="molecule type" value="Genomic_DNA"/>
</dbReference>
<protein>
    <submittedName>
        <fullName evidence="2">Uncharacterized protein</fullName>
    </submittedName>
</protein>
<evidence type="ECO:0000313" key="2">
    <source>
        <dbReference type="EMBL" id="TWU72827.1"/>
    </source>
</evidence>
<name>A0A5C6G6U7_METRR</name>
<feature type="region of interest" description="Disordered" evidence="1">
    <location>
        <begin position="338"/>
        <end position="400"/>
    </location>
</feature>